<dbReference type="EMBL" id="KN840137">
    <property type="protein sequence ID" value="KIJ57750.1"/>
    <property type="molecule type" value="Genomic_DNA"/>
</dbReference>
<dbReference type="Proteomes" id="UP000053820">
    <property type="component" value="Unassembled WGS sequence"/>
</dbReference>
<sequence length="157" mass="17799">MLVRFEDLSHMCAVFPYLSNRMLLSIGKTHSIKLLTRWSKERLLSLVRSHNCQSSCSSALVIEFRVRLSSRCSSREVSDANPTYTLVMSDGNGPWQREGIWYMPGSLLDSQYRFGGAVDRARREGGGVFGCANWKTGLRVTRIKFPVKIKKLPVLNL</sequence>
<proteinExistence type="predicted"/>
<dbReference type="HOGENOM" id="CLU_1678140_0_0_1"/>
<name>A0A0C9VJW2_9AGAM</name>
<dbReference type="AlphaFoldDB" id="A0A0C9VJW2"/>
<evidence type="ECO:0000313" key="1">
    <source>
        <dbReference type="EMBL" id="KIJ57750.1"/>
    </source>
</evidence>
<reference evidence="1 2" key="1">
    <citation type="submission" date="2014-04" db="EMBL/GenBank/DDBJ databases">
        <title>Evolutionary Origins and Diversification of the Mycorrhizal Mutualists.</title>
        <authorList>
            <consortium name="DOE Joint Genome Institute"/>
            <consortium name="Mycorrhizal Genomics Consortium"/>
            <person name="Kohler A."/>
            <person name="Kuo A."/>
            <person name="Nagy L.G."/>
            <person name="Floudas D."/>
            <person name="Copeland A."/>
            <person name="Barry K.W."/>
            <person name="Cichocki N."/>
            <person name="Veneault-Fourrey C."/>
            <person name="LaButti K."/>
            <person name="Lindquist E.A."/>
            <person name="Lipzen A."/>
            <person name="Lundell T."/>
            <person name="Morin E."/>
            <person name="Murat C."/>
            <person name="Riley R."/>
            <person name="Ohm R."/>
            <person name="Sun H."/>
            <person name="Tunlid A."/>
            <person name="Henrissat B."/>
            <person name="Grigoriev I.V."/>
            <person name="Hibbett D.S."/>
            <person name="Martin F."/>
        </authorList>
    </citation>
    <scope>NUCLEOTIDE SEQUENCE [LARGE SCALE GENOMIC DNA]</scope>
    <source>
        <strain evidence="1 2">MD-312</strain>
    </source>
</reference>
<organism evidence="1 2">
    <name type="scientific">Hydnomerulius pinastri MD-312</name>
    <dbReference type="NCBI Taxonomy" id="994086"/>
    <lineage>
        <taxon>Eukaryota</taxon>
        <taxon>Fungi</taxon>
        <taxon>Dikarya</taxon>
        <taxon>Basidiomycota</taxon>
        <taxon>Agaricomycotina</taxon>
        <taxon>Agaricomycetes</taxon>
        <taxon>Agaricomycetidae</taxon>
        <taxon>Boletales</taxon>
        <taxon>Boletales incertae sedis</taxon>
        <taxon>Leucogyrophana</taxon>
    </lineage>
</organism>
<gene>
    <name evidence="1" type="ORF">HYDPIDRAFT_120383</name>
</gene>
<accession>A0A0C9VJW2</accession>
<protein>
    <submittedName>
        <fullName evidence="1">Uncharacterized protein</fullName>
    </submittedName>
</protein>
<keyword evidence="2" id="KW-1185">Reference proteome</keyword>
<evidence type="ECO:0000313" key="2">
    <source>
        <dbReference type="Proteomes" id="UP000053820"/>
    </source>
</evidence>